<dbReference type="PANTHER" id="PTHR12357">
    <property type="entry name" value="YTH YT521-B HOMOLOGY DOMAIN-CONTAINING"/>
    <property type="match status" value="1"/>
</dbReference>
<evidence type="ECO:0000313" key="3">
    <source>
        <dbReference type="EMBL" id="KAL0315934.1"/>
    </source>
</evidence>
<accession>A0AAW2L9Y9</accession>
<sequence>MSYLYFDKLWVALGDAGDRAVELHDVTEQVNASGQFCGVAEMVGPVDFENNADYWQQDRWSGQFPIKWHIIKDVPNSCFRHILLDNNDNKPVTHSRDSQEVRPARQVGDVKLFLWQFPICFKLYSLERLEMNKGRAGEEIDQVKLEQGMQMLRIFHSHEAETSLLDDFNYYDEREKSLMERKAKQRASTNGNPTVTLAKETINQLSNSLADISPRGAI</sequence>
<evidence type="ECO:0000259" key="2">
    <source>
        <dbReference type="PROSITE" id="PS50882"/>
    </source>
</evidence>
<dbReference type="GO" id="GO:1990247">
    <property type="term" value="F:N6-methyladenosine-containing RNA reader activity"/>
    <property type="evidence" value="ECO:0007669"/>
    <property type="project" value="UniProtKB-UniRule"/>
</dbReference>
<organism evidence="3">
    <name type="scientific">Sesamum radiatum</name>
    <name type="common">Black benniseed</name>
    <dbReference type="NCBI Taxonomy" id="300843"/>
    <lineage>
        <taxon>Eukaryota</taxon>
        <taxon>Viridiplantae</taxon>
        <taxon>Streptophyta</taxon>
        <taxon>Embryophyta</taxon>
        <taxon>Tracheophyta</taxon>
        <taxon>Spermatophyta</taxon>
        <taxon>Magnoliopsida</taxon>
        <taxon>eudicotyledons</taxon>
        <taxon>Gunneridae</taxon>
        <taxon>Pentapetalae</taxon>
        <taxon>asterids</taxon>
        <taxon>lamiids</taxon>
        <taxon>Lamiales</taxon>
        <taxon>Pedaliaceae</taxon>
        <taxon>Sesamum</taxon>
    </lineage>
</organism>
<dbReference type="GO" id="GO:0003729">
    <property type="term" value="F:mRNA binding"/>
    <property type="evidence" value="ECO:0007669"/>
    <property type="project" value="UniProtKB-UniRule"/>
</dbReference>
<dbReference type="Gene3D" id="3.10.590.10">
    <property type="entry name" value="ph1033 like domains"/>
    <property type="match status" value="1"/>
</dbReference>
<dbReference type="EMBL" id="JACGWJ010000025">
    <property type="protein sequence ID" value="KAL0315934.1"/>
    <property type="molecule type" value="Genomic_DNA"/>
</dbReference>
<proteinExistence type="inferred from homology"/>
<dbReference type="GO" id="GO:0005737">
    <property type="term" value="C:cytoplasm"/>
    <property type="evidence" value="ECO:0007669"/>
    <property type="project" value="TreeGrafter"/>
</dbReference>
<evidence type="ECO:0000256" key="1">
    <source>
        <dbReference type="RuleBase" id="RU369095"/>
    </source>
</evidence>
<gene>
    <name evidence="3" type="ORF">Sradi_5471600</name>
</gene>
<name>A0AAW2L9Y9_SESRA</name>
<dbReference type="GO" id="GO:0061157">
    <property type="term" value="P:mRNA destabilization"/>
    <property type="evidence" value="ECO:0007669"/>
    <property type="project" value="TreeGrafter"/>
</dbReference>
<dbReference type="InterPro" id="IPR007275">
    <property type="entry name" value="YTH_domain"/>
</dbReference>
<dbReference type="AlphaFoldDB" id="A0AAW2L9Y9"/>
<reference evidence="3" key="1">
    <citation type="submission" date="2020-06" db="EMBL/GenBank/DDBJ databases">
        <authorList>
            <person name="Li T."/>
            <person name="Hu X."/>
            <person name="Zhang T."/>
            <person name="Song X."/>
            <person name="Zhang H."/>
            <person name="Dai N."/>
            <person name="Sheng W."/>
            <person name="Hou X."/>
            <person name="Wei L."/>
        </authorList>
    </citation>
    <scope>NUCLEOTIDE SEQUENCE</scope>
    <source>
        <strain evidence="3">G02</strain>
        <tissue evidence="3">Leaf</tissue>
    </source>
</reference>
<feature type="domain" description="YTH" evidence="2">
    <location>
        <begin position="1"/>
        <end position="113"/>
    </location>
</feature>
<comment type="function">
    <text evidence="1">Specifically recognizes and binds N6-methyladenosine (m6A)-containing RNAs, and regulates mRNA stability. M6A is a modification present at internal sites of mRNAs and some non-coding RNAs and plays a role in mRNA stability and processing.</text>
</comment>
<keyword evidence="1" id="KW-0694">RNA-binding</keyword>
<dbReference type="Pfam" id="PF04146">
    <property type="entry name" value="YTH"/>
    <property type="match status" value="1"/>
</dbReference>
<protein>
    <recommendedName>
        <fullName evidence="1">YTH domain-containing family protein</fullName>
    </recommendedName>
</protein>
<reference evidence="3" key="2">
    <citation type="journal article" date="2024" name="Plant">
        <title>Genomic evolution and insights into agronomic trait innovations of Sesamum species.</title>
        <authorList>
            <person name="Miao H."/>
            <person name="Wang L."/>
            <person name="Qu L."/>
            <person name="Liu H."/>
            <person name="Sun Y."/>
            <person name="Le M."/>
            <person name="Wang Q."/>
            <person name="Wei S."/>
            <person name="Zheng Y."/>
            <person name="Lin W."/>
            <person name="Duan Y."/>
            <person name="Cao H."/>
            <person name="Xiong S."/>
            <person name="Wang X."/>
            <person name="Wei L."/>
            <person name="Li C."/>
            <person name="Ma Q."/>
            <person name="Ju M."/>
            <person name="Zhao R."/>
            <person name="Li G."/>
            <person name="Mu C."/>
            <person name="Tian Q."/>
            <person name="Mei H."/>
            <person name="Zhang T."/>
            <person name="Gao T."/>
            <person name="Zhang H."/>
        </authorList>
    </citation>
    <scope>NUCLEOTIDE SEQUENCE</scope>
    <source>
        <strain evidence="3">G02</strain>
    </source>
</reference>
<dbReference type="PROSITE" id="PS50882">
    <property type="entry name" value="YTH"/>
    <property type="match status" value="1"/>
</dbReference>
<comment type="similarity">
    <text evidence="1">Belongs to the YTHDF family.</text>
</comment>
<dbReference type="InterPro" id="IPR045168">
    <property type="entry name" value="YTH_prot"/>
</dbReference>
<comment type="caution">
    <text evidence="3">The sequence shown here is derived from an EMBL/GenBank/DDBJ whole genome shotgun (WGS) entry which is preliminary data.</text>
</comment>
<dbReference type="PANTHER" id="PTHR12357:SF77">
    <property type="entry name" value="YTH DOMAIN-CONTAINING FAMILY PROTEIN"/>
    <property type="match status" value="1"/>
</dbReference>
<dbReference type="CDD" id="cd21134">
    <property type="entry name" value="YTH"/>
    <property type="match status" value="1"/>
</dbReference>